<dbReference type="Proteomes" id="UP000291084">
    <property type="component" value="Chromosome 6"/>
</dbReference>
<evidence type="ECO:0000313" key="1">
    <source>
        <dbReference type="EMBL" id="BAT89653.1"/>
    </source>
</evidence>
<dbReference type="AlphaFoldDB" id="A0A0S3SA24"/>
<dbReference type="EMBL" id="AP015039">
    <property type="protein sequence ID" value="BAT89653.1"/>
    <property type="molecule type" value="Genomic_DNA"/>
</dbReference>
<keyword evidence="2" id="KW-1185">Reference proteome</keyword>
<organism evidence="1 2">
    <name type="scientific">Vigna angularis var. angularis</name>
    <dbReference type="NCBI Taxonomy" id="157739"/>
    <lineage>
        <taxon>Eukaryota</taxon>
        <taxon>Viridiplantae</taxon>
        <taxon>Streptophyta</taxon>
        <taxon>Embryophyta</taxon>
        <taxon>Tracheophyta</taxon>
        <taxon>Spermatophyta</taxon>
        <taxon>Magnoliopsida</taxon>
        <taxon>eudicotyledons</taxon>
        <taxon>Gunneridae</taxon>
        <taxon>Pentapetalae</taxon>
        <taxon>rosids</taxon>
        <taxon>fabids</taxon>
        <taxon>Fabales</taxon>
        <taxon>Fabaceae</taxon>
        <taxon>Papilionoideae</taxon>
        <taxon>50 kb inversion clade</taxon>
        <taxon>NPAAA clade</taxon>
        <taxon>indigoferoid/millettioid clade</taxon>
        <taxon>Phaseoleae</taxon>
        <taxon>Vigna</taxon>
    </lineage>
</organism>
<name>A0A0S3SA24_PHAAN</name>
<reference evidence="1 2" key="1">
    <citation type="journal article" date="2015" name="Sci. Rep.">
        <title>The power of single molecule real-time sequencing technology in the de novo assembly of a eukaryotic genome.</title>
        <authorList>
            <person name="Sakai H."/>
            <person name="Naito K."/>
            <person name="Ogiso-Tanaka E."/>
            <person name="Takahashi Y."/>
            <person name="Iseki K."/>
            <person name="Muto C."/>
            <person name="Satou K."/>
            <person name="Teruya K."/>
            <person name="Shiroma A."/>
            <person name="Shimoji M."/>
            <person name="Hirano T."/>
            <person name="Itoh T."/>
            <person name="Kaga A."/>
            <person name="Tomooka N."/>
        </authorList>
    </citation>
    <scope>NUCLEOTIDE SEQUENCE [LARGE SCALE GENOMIC DNA]</scope>
    <source>
        <strain evidence="2">cv. Shumari</strain>
    </source>
</reference>
<proteinExistence type="predicted"/>
<protein>
    <submittedName>
        <fullName evidence="1">Uncharacterized protein</fullName>
    </submittedName>
</protein>
<sequence>MLAGLAGPATVCKLDFLISFSLSRHSLLSLCVDGCWKCTTVLDRETPSLVWQPWLFTPCWNKAVAAASFSWIWIPSLLDTLLLCAPPTTGPPCALLNA</sequence>
<gene>
    <name evidence="1" type="primary">Vigan.06G066400</name>
    <name evidence="1" type="ORF">VIGAN_06066400</name>
</gene>
<accession>A0A0S3SA24</accession>
<evidence type="ECO:0000313" key="2">
    <source>
        <dbReference type="Proteomes" id="UP000291084"/>
    </source>
</evidence>